<dbReference type="AlphaFoldDB" id="A0A0L0NBR3"/>
<protein>
    <submittedName>
        <fullName evidence="1">Uncharacterized protein</fullName>
    </submittedName>
</protein>
<dbReference type="Proteomes" id="UP000036947">
    <property type="component" value="Unassembled WGS sequence"/>
</dbReference>
<reference evidence="1 2" key="1">
    <citation type="journal article" date="2015" name="BMC Genomics">
        <title>The genome of the truffle-parasite Tolypocladium ophioglossoides and the evolution of antifungal peptaibiotics.</title>
        <authorList>
            <person name="Quandt C.A."/>
            <person name="Bushley K.E."/>
            <person name="Spatafora J.W."/>
        </authorList>
    </citation>
    <scope>NUCLEOTIDE SEQUENCE [LARGE SCALE GENOMIC DNA]</scope>
    <source>
        <strain evidence="1 2">CBS 100239</strain>
    </source>
</reference>
<comment type="caution">
    <text evidence="1">The sequence shown here is derived from an EMBL/GenBank/DDBJ whole genome shotgun (WGS) entry which is preliminary data.</text>
</comment>
<organism evidence="1 2">
    <name type="scientific">Tolypocladium ophioglossoides (strain CBS 100239)</name>
    <name type="common">Snaketongue truffleclub</name>
    <name type="synonym">Elaphocordyceps ophioglossoides</name>
    <dbReference type="NCBI Taxonomy" id="1163406"/>
    <lineage>
        <taxon>Eukaryota</taxon>
        <taxon>Fungi</taxon>
        <taxon>Dikarya</taxon>
        <taxon>Ascomycota</taxon>
        <taxon>Pezizomycotina</taxon>
        <taxon>Sordariomycetes</taxon>
        <taxon>Hypocreomycetidae</taxon>
        <taxon>Hypocreales</taxon>
        <taxon>Ophiocordycipitaceae</taxon>
        <taxon>Tolypocladium</taxon>
    </lineage>
</organism>
<accession>A0A0L0NBR3</accession>
<dbReference type="EMBL" id="LFRF01000008">
    <property type="protein sequence ID" value="KND91582.1"/>
    <property type="molecule type" value="Genomic_DNA"/>
</dbReference>
<evidence type="ECO:0000313" key="1">
    <source>
        <dbReference type="EMBL" id="KND91582.1"/>
    </source>
</evidence>
<name>A0A0L0NBR3_TOLOC</name>
<evidence type="ECO:0000313" key="2">
    <source>
        <dbReference type="Proteomes" id="UP000036947"/>
    </source>
</evidence>
<sequence length="206" mass="22515">MIVIKASTEFQKAANEVRFDCTRMVRLTNRRGDSRAWVLPTPVPDKVEHLIEMFYSEVLDSIRNWAATASLAIDFRQPRWGPKTIRLESEGSANVQENEVIVNVILPRQNNSGPAEITPSPIVEGGDGSRVPIGSGVSVASHQKPVYACVSRKTITPPLKDITKTAQGRAGDVVILEYGGERLYAGTGEPGENGAEIYLLTFVYGC</sequence>
<proteinExistence type="predicted"/>
<keyword evidence="2" id="KW-1185">Reference proteome</keyword>
<gene>
    <name evidence="1" type="ORF">TOPH_03824</name>
</gene>